<dbReference type="InterPro" id="IPR009959">
    <property type="entry name" value="Cyclase_SnoaL-like"/>
</dbReference>
<evidence type="ECO:0000256" key="1">
    <source>
        <dbReference type="SAM" id="MobiDB-lite"/>
    </source>
</evidence>
<comment type="caution">
    <text evidence="3">The sequence shown here is derived from an EMBL/GenBank/DDBJ whole genome shotgun (WGS) entry which is preliminary data.</text>
</comment>
<dbReference type="PANTHER" id="PTHR38436:SF3">
    <property type="entry name" value="CARBOXYMETHYLENEBUTENOLIDASE-RELATED"/>
    <property type="match status" value="1"/>
</dbReference>
<keyword evidence="4" id="KW-1185">Reference proteome</keyword>
<dbReference type="Proteomes" id="UP000481861">
    <property type="component" value="Unassembled WGS sequence"/>
</dbReference>
<proteinExistence type="predicted"/>
<organism evidence="3 4">
    <name type="scientific">Massariosphaeria phaeospora</name>
    <dbReference type="NCBI Taxonomy" id="100035"/>
    <lineage>
        <taxon>Eukaryota</taxon>
        <taxon>Fungi</taxon>
        <taxon>Dikarya</taxon>
        <taxon>Ascomycota</taxon>
        <taxon>Pezizomycotina</taxon>
        <taxon>Dothideomycetes</taxon>
        <taxon>Pleosporomycetidae</taxon>
        <taxon>Pleosporales</taxon>
        <taxon>Pleosporales incertae sedis</taxon>
        <taxon>Massariosphaeria</taxon>
    </lineage>
</organism>
<dbReference type="Gene3D" id="3.10.450.50">
    <property type="match status" value="1"/>
</dbReference>
<dbReference type="InterPro" id="IPR032710">
    <property type="entry name" value="NTF2-like_dom_sf"/>
</dbReference>
<evidence type="ECO:0000313" key="3">
    <source>
        <dbReference type="EMBL" id="KAF2874971.1"/>
    </source>
</evidence>
<sequence>MGEFRATSSPPDAPPVLVSPHLTLQPPLSRRGHGPGLILIVDFYALLEKSEKSVDPPPLQKWAEEGFAVVQLQVPGKAEDGGEFPLQRAIEILRGCKGCDQEQGFGLISYLSRIPFYVAEAAYLSPDIKAIISYTGHKFTTINTSASSGPPQLLHISGPVTPRRESCSIVPPDPDQDASSSSPKPSPEGIVKSHRYIDATTDSAWILPADEDYHSASASLAHTRSLAFLKPLLNGPYFDLEAVWDEHCRYEFGERDVAKTMATMVAEPYVNHIPTMTGGVGKERLTAFYTHHFVFSNPEDTKLELVSRTVGVDRVVDEFVFSLTHDRVVEWLLPGIPPTHKHLRIPFTAFITLRGDRLSNERIHWDQGTALHQAGLLPQWVPFPYAIDGNSPAQGKKFEVQLPVAGEETAKKLVDEGSVESNAMMESAWREVDG</sequence>
<dbReference type="SUPFAM" id="SSF54427">
    <property type="entry name" value="NTF2-like"/>
    <property type="match status" value="1"/>
</dbReference>
<name>A0A7C8IEB4_9PLEO</name>
<feature type="domain" description="SnoaL-like" evidence="2">
    <location>
        <begin position="252"/>
        <end position="358"/>
    </location>
</feature>
<protein>
    <submittedName>
        <fullName evidence="3">Dienelactone hydrolase-like protein</fullName>
    </submittedName>
</protein>
<dbReference type="GO" id="GO:0030638">
    <property type="term" value="P:polyketide metabolic process"/>
    <property type="evidence" value="ECO:0007669"/>
    <property type="project" value="InterPro"/>
</dbReference>
<dbReference type="EMBL" id="JAADJZ010000005">
    <property type="protein sequence ID" value="KAF2874971.1"/>
    <property type="molecule type" value="Genomic_DNA"/>
</dbReference>
<evidence type="ECO:0000259" key="2">
    <source>
        <dbReference type="Pfam" id="PF12680"/>
    </source>
</evidence>
<dbReference type="InterPro" id="IPR037401">
    <property type="entry name" value="SnoaL-like"/>
</dbReference>
<keyword evidence="3" id="KW-0378">Hydrolase</keyword>
<dbReference type="OrthoDB" id="5440at2759"/>
<dbReference type="AlphaFoldDB" id="A0A7C8IEB4"/>
<reference evidence="3 4" key="1">
    <citation type="submission" date="2020-01" db="EMBL/GenBank/DDBJ databases">
        <authorList>
            <consortium name="DOE Joint Genome Institute"/>
            <person name="Haridas S."/>
            <person name="Albert R."/>
            <person name="Binder M."/>
            <person name="Bloem J."/>
            <person name="Labutti K."/>
            <person name="Salamov A."/>
            <person name="Andreopoulos B."/>
            <person name="Baker S.E."/>
            <person name="Barry K."/>
            <person name="Bills G."/>
            <person name="Bluhm B.H."/>
            <person name="Cannon C."/>
            <person name="Castanera R."/>
            <person name="Culley D.E."/>
            <person name="Daum C."/>
            <person name="Ezra D."/>
            <person name="Gonzalez J.B."/>
            <person name="Henrissat B."/>
            <person name="Kuo A."/>
            <person name="Liang C."/>
            <person name="Lipzen A."/>
            <person name="Lutzoni F."/>
            <person name="Magnuson J."/>
            <person name="Mondo S."/>
            <person name="Nolan M."/>
            <person name="Ohm R."/>
            <person name="Pangilinan J."/>
            <person name="Park H.-J.H."/>
            <person name="Ramirez L."/>
            <person name="Alfaro M."/>
            <person name="Sun H."/>
            <person name="Tritt A."/>
            <person name="Yoshinaga Y."/>
            <person name="Zwiers L.-H.L."/>
            <person name="Turgeon B.G."/>
            <person name="Goodwin S.B."/>
            <person name="Spatafora J.W."/>
            <person name="Crous P.W."/>
            <person name="Grigoriev I.V."/>
        </authorList>
    </citation>
    <scope>NUCLEOTIDE SEQUENCE [LARGE SCALE GENOMIC DNA]</scope>
    <source>
        <strain evidence="3 4">CBS 611.86</strain>
    </source>
</reference>
<gene>
    <name evidence="3" type="ORF">BDV95DRAFT_564034</name>
</gene>
<dbReference type="GO" id="GO:0016787">
    <property type="term" value="F:hydrolase activity"/>
    <property type="evidence" value="ECO:0007669"/>
    <property type="project" value="UniProtKB-KW"/>
</dbReference>
<accession>A0A7C8IEB4</accession>
<feature type="region of interest" description="Disordered" evidence="1">
    <location>
        <begin position="150"/>
        <end position="193"/>
    </location>
</feature>
<dbReference type="PANTHER" id="PTHR38436">
    <property type="entry name" value="POLYKETIDE CYCLASE SNOAL-LIKE DOMAIN"/>
    <property type="match status" value="1"/>
</dbReference>
<dbReference type="Pfam" id="PF12680">
    <property type="entry name" value="SnoaL_2"/>
    <property type="match status" value="1"/>
</dbReference>
<evidence type="ECO:0000313" key="4">
    <source>
        <dbReference type="Proteomes" id="UP000481861"/>
    </source>
</evidence>